<gene>
    <name evidence="1" type="ORF">APICC_07420</name>
</gene>
<dbReference type="AlphaFoldDB" id="A0A2A3ELX3"/>
<accession>A0A2A3ELX3</accession>
<evidence type="ECO:0000313" key="2">
    <source>
        <dbReference type="Proteomes" id="UP000242457"/>
    </source>
</evidence>
<dbReference type="OrthoDB" id="6340140at2759"/>
<evidence type="ECO:0000313" key="1">
    <source>
        <dbReference type="EMBL" id="PBC32494.1"/>
    </source>
</evidence>
<organism evidence="1 2">
    <name type="scientific">Apis cerana cerana</name>
    <name type="common">Oriental honeybee</name>
    <dbReference type="NCBI Taxonomy" id="94128"/>
    <lineage>
        <taxon>Eukaryota</taxon>
        <taxon>Metazoa</taxon>
        <taxon>Ecdysozoa</taxon>
        <taxon>Arthropoda</taxon>
        <taxon>Hexapoda</taxon>
        <taxon>Insecta</taxon>
        <taxon>Pterygota</taxon>
        <taxon>Neoptera</taxon>
        <taxon>Endopterygota</taxon>
        <taxon>Hymenoptera</taxon>
        <taxon>Apocrita</taxon>
        <taxon>Aculeata</taxon>
        <taxon>Apoidea</taxon>
        <taxon>Anthophila</taxon>
        <taxon>Apidae</taxon>
        <taxon>Apis</taxon>
    </lineage>
</organism>
<name>A0A2A3ELX3_APICC</name>
<keyword evidence="2" id="KW-1185">Reference proteome</keyword>
<proteinExistence type="predicted"/>
<protein>
    <submittedName>
        <fullName evidence="1">Uncharacterized protein</fullName>
    </submittedName>
</protein>
<sequence length="177" mass="20998">MRKHRFQGSAKIFEFRGFCLIKRNIGRKLIDNTGYISIIEEYSGQQKRSFFLKKEKESATKSDEIIISDNILLNKLKELFEEKQYVAEREKELDKERMKIQSIIMEGKESEIQSDSDYYAEKLPTPNAVVRQEPQHSGKRTMISYMTLCHFKICNMGRKRQFHKNVSKSLIFKFNQI</sequence>
<dbReference type="Proteomes" id="UP000242457">
    <property type="component" value="Unassembled WGS sequence"/>
</dbReference>
<reference evidence="1 2" key="1">
    <citation type="submission" date="2014-07" db="EMBL/GenBank/DDBJ databases">
        <title>Genomic and transcriptomic analysis on Apis cerana provide comprehensive insights into honey bee biology.</title>
        <authorList>
            <person name="Diao Q."/>
            <person name="Sun L."/>
            <person name="Zheng H."/>
            <person name="Zheng H."/>
            <person name="Xu S."/>
            <person name="Wang S."/>
            <person name="Zeng Z."/>
            <person name="Hu F."/>
            <person name="Su S."/>
            <person name="Wu J."/>
        </authorList>
    </citation>
    <scope>NUCLEOTIDE SEQUENCE [LARGE SCALE GENOMIC DNA]</scope>
    <source>
        <tissue evidence="1">Pupae without intestine</tissue>
    </source>
</reference>
<dbReference type="EMBL" id="KZ288215">
    <property type="protein sequence ID" value="PBC32494.1"/>
    <property type="molecule type" value="Genomic_DNA"/>
</dbReference>